<dbReference type="AlphaFoldDB" id="A0A225NG41"/>
<comment type="caution">
    <text evidence="3">The sequence shown here is derived from an EMBL/GenBank/DDBJ whole genome shotgun (WGS) entry which is preliminary data.</text>
</comment>
<accession>A0A225NG41</accession>
<dbReference type="EMBL" id="AQQR01000006">
    <property type="protein sequence ID" value="OWU72509.1"/>
    <property type="molecule type" value="Genomic_DNA"/>
</dbReference>
<feature type="region of interest" description="Disordered" evidence="1">
    <location>
        <begin position="21"/>
        <end position="77"/>
    </location>
</feature>
<protein>
    <recommendedName>
        <fullName evidence="5">DUF4148 domain-containing protein</fullName>
    </recommendedName>
</protein>
<gene>
    <name evidence="3" type="ORF">ATO3_15635</name>
</gene>
<evidence type="ECO:0000256" key="2">
    <source>
        <dbReference type="SAM" id="SignalP"/>
    </source>
</evidence>
<evidence type="ECO:0000313" key="3">
    <source>
        <dbReference type="EMBL" id="OWU72509.1"/>
    </source>
</evidence>
<feature type="compositionally biased region" description="Basic and acidic residues" evidence="1">
    <location>
        <begin position="50"/>
        <end position="59"/>
    </location>
</feature>
<evidence type="ECO:0000256" key="1">
    <source>
        <dbReference type="SAM" id="MobiDB-lite"/>
    </source>
</evidence>
<organism evidence="3 4">
    <name type="scientific">Marinibacterium profundimaris</name>
    <dbReference type="NCBI Taxonomy" id="1679460"/>
    <lineage>
        <taxon>Bacteria</taxon>
        <taxon>Pseudomonadati</taxon>
        <taxon>Pseudomonadota</taxon>
        <taxon>Alphaproteobacteria</taxon>
        <taxon>Rhodobacterales</taxon>
        <taxon>Paracoccaceae</taxon>
        <taxon>Marinibacterium</taxon>
    </lineage>
</organism>
<keyword evidence="2" id="KW-0732">Signal</keyword>
<dbReference type="RefSeq" id="WP_088650824.1">
    <property type="nucleotide sequence ID" value="NZ_AQQR01000006.1"/>
</dbReference>
<evidence type="ECO:0008006" key="5">
    <source>
        <dbReference type="Google" id="ProtNLM"/>
    </source>
</evidence>
<feature type="signal peptide" evidence="2">
    <location>
        <begin position="1"/>
        <end position="20"/>
    </location>
</feature>
<reference evidence="3 4" key="1">
    <citation type="submission" date="2013-04" db="EMBL/GenBank/DDBJ databases">
        <title>Oceanicola sp. 22II1-22F33 Genome Sequencing.</title>
        <authorList>
            <person name="Lai Q."/>
            <person name="Li G."/>
            <person name="Shao Z."/>
        </authorList>
    </citation>
    <scope>NUCLEOTIDE SEQUENCE [LARGE SCALE GENOMIC DNA]</scope>
    <source>
        <strain evidence="3 4">22II1-22F33</strain>
    </source>
</reference>
<keyword evidence="4" id="KW-1185">Reference proteome</keyword>
<evidence type="ECO:0000313" key="4">
    <source>
        <dbReference type="Proteomes" id="UP000215377"/>
    </source>
</evidence>
<feature type="chain" id="PRO_5012240141" description="DUF4148 domain-containing protein" evidence="2">
    <location>
        <begin position="21"/>
        <end position="77"/>
    </location>
</feature>
<proteinExistence type="predicted"/>
<sequence>MKKLAVTAIAISMTAGFAFADDTNPKGAGGAEVRSLTQQAKEAGVAPGQAKKEAGEAGKDLGSYVSGLNRDSNTPGN</sequence>
<name>A0A225NG41_9RHOB</name>
<dbReference type="Proteomes" id="UP000215377">
    <property type="component" value="Unassembled WGS sequence"/>
</dbReference>